<feature type="region of interest" description="Disordered" evidence="6">
    <location>
        <begin position="1401"/>
        <end position="1474"/>
    </location>
</feature>
<keyword evidence="2" id="KW-0808">Transferase</keyword>
<dbReference type="InterPro" id="IPR004166">
    <property type="entry name" value="a-kinase_dom"/>
</dbReference>
<accession>A0A9P1DAN7</accession>
<feature type="transmembrane region" description="Helical" evidence="7">
    <location>
        <begin position="32"/>
        <end position="55"/>
    </location>
</feature>
<dbReference type="PANTHER" id="PTHR47447:SF17">
    <property type="entry name" value="OS12G0638900 PROTEIN"/>
    <property type="match status" value="1"/>
</dbReference>
<dbReference type="GO" id="GO:0005524">
    <property type="term" value="F:ATP binding"/>
    <property type="evidence" value="ECO:0007669"/>
    <property type="project" value="InterPro"/>
</dbReference>
<dbReference type="InterPro" id="IPR036259">
    <property type="entry name" value="MFS_trans_sf"/>
</dbReference>
<dbReference type="PROSITE" id="PS51158">
    <property type="entry name" value="ALPHA_KINASE"/>
    <property type="match status" value="1"/>
</dbReference>
<feature type="transmembrane region" description="Helical" evidence="7">
    <location>
        <begin position="264"/>
        <end position="284"/>
    </location>
</feature>
<feature type="compositionally biased region" description="Low complexity" evidence="6">
    <location>
        <begin position="1413"/>
        <end position="1425"/>
    </location>
</feature>
<keyword evidence="11" id="KW-1185">Reference proteome</keyword>
<evidence type="ECO:0000259" key="8">
    <source>
        <dbReference type="PROSITE" id="PS51158"/>
    </source>
</evidence>
<dbReference type="PANTHER" id="PTHR47447">
    <property type="entry name" value="OS03G0856100 PROTEIN"/>
    <property type="match status" value="1"/>
</dbReference>
<reference evidence="10" key="2">
    <citation type="submission" date="2024-04" db="EMBL/GenBank/DDBJ databases">
        <authorList>
            <person name="Chen Y."/>
            <person name="Shah S."/>
            <person name="Dougan E. K."/>
            <person name="Thang M."/>
            <person name="Chan C."/>
        </authorList>
    </citation>
    <scope>NUCLEOTIDE SEQUENCE [LARGE SCALE GENOMIC DNA]</scope>
</reference>
<evidence type="ECO:0000313" key="9">
    <source>
        <dbReference type="EMBL" id="CAI4006292.1"/>
    </source>
</evidence>
<dbReference type="InterPro" id="IPR011990">
    <property type="entry name" value="TPR-like_helical_dom_sf"/>
</dbReference>
<feature type="domain" description="Alpha-type protein kinase" evidence="8">
    <location>
        <begin position="757"/>
        <end position="1017"/>
    </location>
</feature>
<evidence type="ECO:0000256" key="5">
    <source>
        <dbReference type="PROSITE-ProRule" id="PRU00708"/>
    </source>
</evidence>
<dbReference type="Pfam" id="PF02816">
    <property type="entry name" value="Alpha_kinase"/>
    <property type="match status" value="1"/>
</dbReference>
<keyword evidence="7" id="KW-0472">Membrane</keyword>
<reference evidence="9" key="1">
    <citation type="submission" date="2022-10" db="EMBL/GenBank/DDBJ databases">
        <authorList>
            <person name="Chen Y."/>
            <person name="Dougan E. K."/>
            <person name="Chan C."/>
            <person name="Rhodes N."/>
            <person name="Thang M."/>
        </authorList>
    </citation>
    <scope>NUCLEOTIDE SEQUENCE</scope>
</reference>
<feature type="transmembrane region" description="Helical" evidence="7">
    <location>
        <begin position="296"/>
        <end position="319"/>
    </location>
</feature>
<dbReference type="Pfam" id="PF13347">
    <property type="entry name" value="MFS_2"/>
    <property type="match status" value="1"/>
</dbReference>
<dbReference type="EMBL" id="CAMXCT020003791">
    <property type="protein sequence ID" value="CAL1159667.1"/>
    <property type="molecule type" value="Genomic_DNA"/>
</dbReference>
<dbReference type="Gene3D" id="3.30.200.20">
    <property type="entry name" value="Phosphorylase Kinase, domain 1"/>
    <property type="match status" value="1"/>
</dbReference>
<evidence type="ECO:0000256" key="7">
    <source>
        <dbReference type="SAM" id="Phobius"/>
    </source>
</evidence>
<feature type="transmembrane region" description="Helical" evidence="7">
    <location>
        <begin position="359"/>
        <end position="385"/>
    </location>
</feature>
<feature type="transmembrane region" description="Helical" evidence="7">
    <location>
        <begin position="331"/>
        <end position="353"/>
    </location>
</feature>
<organism evidence="9">
    <name type="scientific">Cladocopium goreaui</name>
    <dbReference type="NCBI Taxonomy" id="2562237"/>
    <lineage>
        <taxon>Eukaryota</taxon>
        <taxon>Sar</taxon>
        <taxon>Alveolata</taxon>
        <taxon>Dinophyceae</taxon>
        <taxon>Suessiales</taxon>
        <taxon>Symbiodiniaceae</taxon>
        <taxon>Cladocopium</taxon>
    </lineage>
</organism>
<dbReference type="InterPro" id="IPR002885">
    <property type="entry name" value="PPR_rpt"/>
</dbReference>
<dbReference type="Pfam" id="PF13041">
    <property type="entry name" value="PPR_2"/>
    <property type="match status" value="2"/>
</dbReference>
<keyword evidence="4" id="KW-0418">Kinase</keyword>
<keyword evidence="7" id="KW-1133">Transmembrane helix</keyword>
<dbReference type="GO" id="GO:0004674">
    <property type="term" value="F:protein serine/threonine kinase activity"/>
    <property type="evidence" value="ECO:0007669"/>
    <property type="project" value="UniProtKB-KW"/>
</dbReference>
<feature type="transmembrane region" description="Helical" evidence="7">
    <location>
        <begin position="110"/>
        <end position="129"/>
    </location>
</feature>
<evidence type="ECO:0000256" key="4">
    <source>
        <dbReference type="ARBA" id="ARBA00022777"/>
    </source>
</evidence>
<feature type="compositionally biased region" description="Basic and acidic residues" evidence="6">
    <location>
        <begin position="1449"/>
        <end position="1474"/>
    </location>
</feature>
<dbReference type="SUPFAM" id="SSF103473">
    <property type="entry name" value="MFS general substrate transporter"/>
    <property type="match status" value="1"/>
</dbReference>
<feature type="repeat" description="PPR" evidence="5">
    <location>
        <begin position="1768"/>
        <end position="1802"/>
    </location>
</feature>
<feature type="transmembrane region" description="Helical" evidence="7">
    <location>
        <begin position="471"/>
        <end position="491"/>
    </location>
</feature>
<evidence type="ECO:0000313" key="10">
    <source>
        <dbReference type="EMBL" id="CAL1159667.1"/>
    </source>
</evidence>
<dbReference type="Pfam" id="PF13812">
    <property type="entry name" value="PPR_3"/>
    <property type="match status" value="1"/>
</dbReference>
<dbReference type="SMART" id="SM00811">
    <property type="entry name" value="Alpha_kinase"/>
    <property type="match status" value="1"/>
</dbReference>
<evidence type="ECO:0000256" key="2">
    <source>
        <dbReference type="ARBA" id="ARBA00022679"/>
    </source>
</evidence>
<gene>
    <name evidence="9" type="ORF">C1SCF055_LOCUS31944</name>
</gene>
<feature type="repeat" description="PPR" evidence="5">
    <location>
        <begin position="2031"/>
        <end position="2065"/>
    </location>
</feature>
<dbReference type="Gene3D" id="1.25.40.10">
    <property type="entry name" value="Tetratricopeptide repeat domain"/>
    <property type="match status" value="4"/>
</dbReference>
<proteinExistence type="predicted"/>
<keyword evidence="3" id="KW-0677">Repeat</keyword>
<feature type="region of interest" description="Disordered" evidence="6">
    <location>
        <begin position="1223"/>
        <end position="1260"/>
    </location>
</feature>
<feature type="compositionally biased region" description="Acidic residues" evidence="6">
    <location>
        <begin position="1229"/>
        <end position="1248"/>
    </location>
</feature>
<dbReference type="InterPro" id="IPR011009">
    <property type="entry name" value="Kinase-like_dom_sf"/>
</dbReference>
<feature type="region of interest" description="Disordered" evidence="6">
    <location>
        <begin position="1"/>
        <end position="23"/>
    </location>
</feature>
<evidence type="ECO:0000256" key="1">
    <source>
        <dbReference type="ARBA" id="ARBA00022527"/>
    </source>
</evidence>
<sequence>MTDTSPRAPEASPEASGPSPISPSSLTSGHSWYQKSCFAMSLISPLACASVFVLVKDIYVLELAADIQVMAAAGVVVAIWGPTSYVLAGYCLEEGFLSRWFPWETWGRRAPWYLTHCIGCAICTSLLYFPPSWDPVVLCIWYLIWGCCCAWLLAVQFTCFESARAEIYPTKEERSETESLCKVTSGIGNALGLLPQLVVAANMTRLSLSLAGASFLLVGLISLASVPVLRQARQAFNQDAMPTCFFWEYLEVIRQPAFALLCMYRFFDGAVNTLLVNGALYYYTFVSGLSGSDRSLYITVTGIAQGFVTMSLLPVWTIFFRKKRPTNNNKVCAGACSMGLVAPIALYFFHGVLADPFDFLVYFVLIGASFTGQTYWRAIVLCWVVDEDCQAKAGRRREAIFVGCISLISSTGRAAASGILLTALSAAGLEVSNCAAECTNVDRDAMSKCREECEIQNFQSQDPAVATCIQFFYFAVIPSCQLIAVVLTYIFPIHSHRLELIYKNQEEIYKPMTGMSDTPKATKATHEVSTVETAPPAPAPVETAPEAVPQAPQAPQEILGAAQGPTPKVARAKETFTGPEDFRQVKAPKATECWVAAHEDWSKDGSQMIKVPLARLRAAFVSKERGKKTQRDPKLRAELEEELKKGRDASECTVQRLLEQGMQGDVLDSEAGDKAEGLVVKAFRNGCKPAVMEALLKSWSPVMPRDLKDVAVLRDELRPSSELRASLLRAARKAREQISSQWLDFSPGPPVLAKKRYFDVKTDGWAEEQVMVQLDSKAFGKGALRECFRMKEVRLESREFVGHAEGKLKVNQTTDHHLCFEAIACGLMELPRNRRRTLWVAKRSIADHHRKIMHKRECETDVIHQTFAKHYAELFNQEIHRHAVETGLGRCGAHDIDFLLTHVVELPERVTVSAEAFVLGDYRKHNTNGGSTMGPRTTPQAFSYFTFIKSGRRLMIVDIQGVLDLYTDPVIHFLPSRVSGKLAGADMELNFGIKGFALFLWSHRRNDIDQLLNLPVFALSCHEEKHLAPNSSRTVSQLIATSKKDPSPQAQEPGDFVVLLAETPGVDLSDWCNWRGALRHRSGDVVPPEDLIEAECHMEIAAMYHQGRITLRDEPRAPPEQKEVESAVFHLVEAARQDLPEALLALARLCSDEEHADFLPQVKGSQPNTMRALLARAATLGARHAMAALADLVLRDASSSTEELQLACEHLEAFAEDVLEERRAKAAMAEEESEEEEEEEDEEEEEVDQEHNSLHKKNFGWDAHGYDAPSALRRAAELFEGPLAEVPNAASRAAELRCLAWQVELQFGIRKVKAALNSLTSGNGAPLYGEPRLAMLLAERGSPWAELCSEACQEMARAAELQLTAADAALPALQSSVAQAREAREARAAAERAAAVEAAAAEEAKLREEEAAAEAAAEAAEAPEGAQGGGEDPDATVASGEAAKSPAPRQEEKKGKEDAKAASKADEEEALQRRKEDRAIAKARLAIADAKSRIVEAKAAADACKRMARTWPRGNWASLMEGFKKALLAPILEADGPKDGGLELNGRFGSWLGGLLRAGCKPTERQVEIVARRVSIALAEVRIVRGSKYLRHFASALMDFRCLETCPELAALLALGPSPCLQAVQDAVAPALQGWDPRLATQVLSGLAKAKRGRTSWNVLEAMQLQQLETNAFHFGAAMNAMGTWPQAIALLERARKSGAANTVVINSAINCCAKVGAWPVALHLLQIGGSPDVISFSGAINACSLGGEWHLAVEVLMKMSEARIQQDAISYNSVITACETGDQWNLSLELLRSMKENQLQPTVITYNSVMSACQKWQDALQLLFTMQTETIEADVISFGAVISSASWELAVHVLDSMFLQQILPDIVCYNAAMTSCRSNWQRALALFWQCQTMRIRPETVTYNAVISCCGQHWTLSIHLFSEMKEVKLPPSTVTYNAVIDACSAGNWELSLQLLFTMPSPDVFSFGSAISACTQQSLWRFSLQLLASMPRGVPPNVVTYTAAISACHNVSEWKVALHLLHEMSLKEVSPNTATYNSAIAACHDAGRWPQALQLLSLMRATEVPPDVSSYSAAISSCHWRGALALLKDMQSAEVPPNVSSYRGVLDASLAAEQFNLAPPLFANVAAVEAELAALPRKNSQLQTVRDVGMYQ</sequence>
<dbReference type="EMBL" id="CAMXCT010003791">
    <property type="protein sequence ID" value="CAI4006292.1"/>
    <property type="molecule type" value="Genomic_DNA"/>
</dbReference>
<keyword evidence="7" id="KW-0812">Transmembrane</keyword>
<feature type="transmembrane region" description="Helical" evidence="7">
    <location>
        <begin position="67"/>
        <end position="90"/>
    </location>
</feature>
<keyword evidence="1" id="KW-0723">Serine/threonine-protein kinase</keyword>
<feature type="transmembrane region" description="Helical" evidence="7">
    <location>
        <begin position="206"/>
        <end position="229"/>
    </location>
</feature>
<dbReference type="OrthoDB" id="301415at2759"/>
<evidence type="ECO:0000313" key="11">
    <source>
        <dbReference type="Proteomes" id="UP001152797"/>
    </source>
</evidence>
<protein>
    <recommendedName>
        <fullName evidence="8">Alpha-type protein kinase domain-containing protein</fullName>
    </recommendedName>
</protein>
<dbReference type="Proteomes" id="UP001152797">
    <property type="component" value="Unassembled WGS sequence"/>
</dbReference>
<feature type="transmembrane region" description="Helical" evidence="7">
    <location>
        <begin position="136"/>
        <end position="154"/>
    </location>
</feature>
<dbReference type="SUPFAM" id="SSF56112">
    <property type="entry name" value="Protein kinase-like (PK-like)"/>
    <property type="match status" value="1"/>
</dbReference>
<comment type="caution">
    <text evidence="9">The sequence shown here is derived from an EMBL/GenBank/DDBJ whole genome shotgun (WGS) entry which is preliminary data.</text>
</comment>
<feature type="repeat" description="PPR" evidence="5">
    <location>
        <begin position="1996"/>
        <end position="2030"/>
    </location>
</feature>
<evidence type="ECO:0000256" key="3">
    <source>
        <dbReference type="ARBA" id="ARBA00022737"/>
    </source>
</evidence>
<name>A0A9P1DAN7_9DINO</name>
<dbReference type="Gene3D" id="3.20.200.10">
    <property type="entry name" value="MHCK/EF2 kinase"/>
    <property type="match status" value="1"/>
</dbReference>
<dbReference type="PROSITE" id="PS51375">
    <property type="entry name" value="PPR"/>
    <property type="match status" value="3"/>
</dbReference>
<dbReference type="EMBL" id="CAMXCT030003791">
    <property type="protein sequence ID" value="CAL4793604.1"/>
    <property type="molecule type" value="Genomic_DNA"/>
</dbReference>
<evidence type="ECO:0000256" key="6">
    <source>
        <dbReference type="SAM" id="MobiDB-lite"/>
    </source>
</evidence>